<sequence length="675" mass="77950">MLKDLDYRAINFIETTQASQDSFTHYLHLIKAQEIHTIQLLFSKNITKTIKIAISYNKTHYIPLQEFCANGKFHRVKNTFRGNIAAIKVKILSGSDENINIAIFAKKYNSLIIAARSDGIGARMIALLNNIYLANLLGERTKFGFVWKNDFLSNNLNPMRNKNEIEGNKIAGLGLEGEEAIFTQEFIQQFSYTNSLGVYNGSYPRGNNLQEFLQLSIEATTTKDCFFLSIPTPLYEIFKEIQECEYRKGLREIWDTLAFIPKLKNIINAAKNIALQNQDFVAIHIRSGDVIFVPEYRNNLDRMFAHTLPLELAIACIEVELKTNHKVVLFSDDFSSMEVLLEYFKGEQNLYSISSLIPDDFHLNNTERVFFEITFMSFADKIYTSKTSVYARLSHYIGDNSVLINTYEVFDKQTQYQLLQQYTITPHRFQRALSNLYSFLLSGDLSLDYNIQQTHIKACMEADKENLLYKMLYIDLLLETKRYYQANESLEDIINNHHSSFITMLSQPNHTAQREKYLKISFEYHNIAAIALALKHLNIQTSNKVPIPPKPLGASSRIKSHLSYKLGQALILNSKSLWGYIRMPYVLSYIKDKHKQEQKEYQEKIKKNPSLKLPTLESYRDYKDALKIKNTLSYQLGEAFIKAKKQNFFKFPIPYLKANNVNYSGGGGHSMVLFC</sequence>
<dbReference type="Proteomes" id="UP000029920">
    <property type="component" value="Unassembled WGS sequence"/>
</dbReference>
<name>A0A4V6I6G7_9HELI</name>
<gene>
    <name evidence="1" type="ORF">LS72_008040</name>
</gene>
<protein>
    <submittedName>
        <fullName evidence="1">Uncharacterized protein</fullName>
    </submittedName>
</protein>
<dbReference type="RefSeq" id="WP_138155250.1">
    <property type="nucleotide sequence ID" value="NZ_JRPC02000021.1"/>
</dbReference>
<organism evidence="1 2">
    <name type="scientific">Helicobacter apodemus</name>
    <dbReference type="NCBI Taxonomy" id="135569"/>
    <lineage>
        <taxon>Bacteria</taxon>
        <taxon>Pseudomonadati</taxon>
        <taxon>Campylobacterota</taxon>
        <taxon>Epsilonproteobacteria</taxon>
        <taxon>Campylobacterales</taxon>
        <taxon>Helicobacteraceae</taxon>
        <taxon>Helicobacter</taxon>
    </lineage>
</organism>
<accession>A0A4V6I6G7</accession>
<dbReference type="Gene3D" id="3.40.50.11350">
    <property type="match status" value="1"/>
</dbReference>
<keyword evidence="2" id="KW-1185">Reference proteome</keyword>
<dbReference type="EMBL" id="JRPC02000021">
    <property type="protein sequence ID" value="TLE14889.1"/>
    <property type="molecule type" value="Genomic_DNA"/>
</dbReference>
<evidence type="ECO:0000313" key="2">
    <source>
        <dbReference type="Proteomes" id="UP000029920"/>
    </source>
</evidence>
<dbReference type="AlphaFoldDB" id="A0A4V6I6G7"/>
<comment type="caution">
    <text evidence="1">The sequence shown here is derived from an EMBL/GenBank/DDBJ whole genome shotgun (WGS) entry which is preliminary data.</text>
</comment>
<evidence type="ECO:0000313" key="1">
    <source>
        <dbReference type="EMBL" id="TLE14889.1"/>
    </source>
</evidence>
<proteinExistence type="predicted"/>
<reference evidence="1 2" key="1">
    <citation type="journal article" date="2014" name="Genome Announc.">
        <title>Draft genome sequences of eight enterohepatic helicobacter species isolated from both laboratory and wild rodents.</title>
        <authorList>
            <person name="Sheh A."/>
            <person name="Shen Z."/>
            <person name="Fox J.G."/>
        </authorList>
    </citation>
    <scope>NUCLEOTIDE SEQUENCE [LARGE SCALE GENOMIC DNA]</scope>
    <source>
        <strain evidence="1 2">MIT-03-7007</strain>
    </source>
</reference>